<organism evidence="3 4">
    <name type="scientific">Thalassiosira pseudonana</name>
    <name type="common">Marine diatom</name>
    <name type="synonym">Cyclotella nana</name>
    <dbReference type="NCBI Taxonomy" id="35128"/>
    <lineage>
        <taxon>Eukaryota</taxon>
        <taxon>Sar</taxon>
        <taxon>Stramenopiles</taxon>
        <taxon>Ochrophyta</taxon>
        <taxon>Bacillariophyta</taxon>
        <taxon>Coscinodiscophyceae</taxon>
        <taxon>Thalassiosirophycidae</taxon>
        <taxon>Thalassiosirales</taxon>
        <taxon>Thalassiosiraceae</taxon>
        <taxon>Thalassiosira</taxon>
    </lineage>
</organism>
<gene>
    <name evidence="3" type="ORF">THAPSDRAFT_3375</name>
</gene>
<dbReference type="PaxDb" id="35128-Thaps3375"/>
<dbReference type="GeneID" id="7448713"/>
<dbReference type="AlphaFoldDB" id="B8BXL8"/>
<dbReference type="PANTHER" id="PTHR45614">
    <property type="entry name" value="MYB PROTEIN-RELATED"/>
    <property type="match status" value="1"/>
</dbReference>
<dbReference type="InterPro" id="IPR017930">
    <property type="entry name" value="Myb_dom"/>
</dbReference>
<name>B8BXL8_THAPS</name>
<evidence type="ECO:0000313" key="3">
    <source>
        <dbReference type="EMBL" id="EED94232.1"/>
    </source>
</evidence>
<dbReference type="Proteomes" id="UP000001449">
    <property type="component" value="Chromosome 3"/>
</dbReference>
<evidence type="ECO:0008006" key="5">
    <source>
        <dbReference type="Google" id="ProtNLM"/>
    </source>
</evidence>
<accession>B8BXL8</accession>
<dbReference type="HOGENOM" id="CLU_600659_0_0_1"/>
<dbReference type="GO" id="GO:0000978">
    <property type="term" value="F:RNA polymerase II cis-regulatory region sequence-specific DNA binding"/>
    <property type="evidence" value="ECO:0000318"/>
    <property type="project" value="GO_Central"/>
</dbReference>
<protein>
    <recommendedName>
        <fullName evidence="5">Myb-like domain-containing protein</fullName>
    </recommendedName>
</protein>
<dbReference type="CDD" id="cd00167">
    <property type="entry name" value="SANT"/>
    <property type="match status" value="2"/>
</dbReference>
<reference evidence="3 4" key="1">
    <citation type="journal article" date="2004" name="Science">
        <title>The genome of the diatom Thalassiosira pseudonana: ecology, evolution, and metabolism.</title>
        <authorList>
            <person name="Armbrust E.V."/>
            <person name="Berges J.A."/>
            <person name="Bowler C."/>
            <person name="Green B.R."/>
            <person name="Martinez D."/>
            <person name="Putnam N.H."/>
            <person name="Zhou S."/>
            <person name="Allen A.E."/>
            <person name="Apt K.E."/>
            <person name="Bechner M."/>
            <person name="Brzezinski M.A."/>
            <person name="Chaal B.K."/>
            <person name="Chiovitti A."/>
            <person name="Davis A.K."/>
            <person name="Demarest M.S."/>
            <person name="Detter J.C."/>
            <person name="Glavina T."/>
            <person name="Goodstein D."/>
            <person name="Hadi M.Z."/>
            <person name="Hellsten U."/>
            <person name="Hildebrand M."/>
            <person name="Jenkins B.D."/>
            <person name="Jurka J."/>
            <person name="Kapitonov V.V."/>
            <person name="Kroger N."/>
            <person name="Lau W.W."/>
            <person name="Lane T.W."/>
            <person name="Larimer F.W."/>
            <person name="Lippmeier J.C."/>
            <person name="Lucas S."/>
            <person name="Medina M."/>
            <person name="Montsant A."/>
            <person name="Obornik M."/>
            <person name="Parker M.S."/>
            <person name="Palenik B."/>
            <person name="Pazour G.J."/>
            <person name="Richardson P.M."/>
            <person name="Rynearson T.A."/>
            <person name="Saito M.A."/>
            <person name="Schwartz D.C."/>
            <person name="Thamatrakoln K."/>
            <person name="Valentin K."/>
            <person name="Vardi A."/>
            <person name="Wilkerson F.P."/>
            <person name="Rokhsar D.S."/>
        </authorList>
    </citation>
    <scope>NUCLEOTIDE SEQUENCE [LARGE SCALE GENOMIC DNA]</scope>
    <source>
        <strain evidence="3 4">CCMP1335</strain>
    </source>
</reference>
<dbReference type="InterPro" id="IPR009057">
    <property type="entry name" value="Homeodomain-like_sf"/>
</dbReference>
<feature type="domain" description="HTH myb-type" evidence="2">
    <location>
        <begin position="208"/>
        <end position="267"/>
    </location>
</feature>
<dbReference type="InParanoid" id="B8BXL8"/>
<keyword evidence="4" id="KW-1185">Reference proteome</keyword>
<sequence length="456" mass="51788">MDTQLQLKPKLPVNSVDICLSCNAFTPMLVEVFATNANGSSVKQDLCGTCLVGHDVPVFRAGMGWAFGEVMEYNRWQISPYRVSFPDGDESWVVIGRKPTDEYLSAQTSGKNDPLFSTTMMQMVTFTGTLDCPSFGSMQSPVFFDETSPASLANSHPNHTFPLMDENRLFFADLNNSFSTLDDDDIDCSAFLMPEDEYQEVEADSKKRKRKAPVKWSSLEDAKLLFVVQEFKKKSADFIWDDVASLITGRTGKQCRERYLNYLADDVNSSKLYSPTEDALLFELFFRLGSQWSNISKMLRGRKELPIKNRFHSLRVKLSSDFTRKMKQYEMDSDEDEVVPTPQDYTSQILLKLNDDYLKILAAESLSSRCQAFHKEYKFGPSIAVTDSLKMCQRCSLFVPSSQTGSTVCSTTGWCDACTKLPPYLAQDTLRKCLFLRTSAEEQDSDWFGKEYCEME</sequence>
<proteinExistence type="predicted"/>
<evidence type="ECO:0000259" key="1">
    <source>
        <dbReference type="PROSITE" id="PS50090"/>
    </source>
</evidence>
<dbReference type="GO" id="GO:0006355">
    <property type="term" value="P:regulation of DNA-templated transcription"/>
    <property type="evidence" value="ECO:0000318"/>
    <property type="project" value="GO_Central"/>
</dbReference>
<dbReference type="SUPFAM" id="SSF46689">
    <property type="entry name" value="Homeodomain-like"/>
    <property type="match status" value="1"/>
</dbReference>
<dbReference type="eggNOG" id="KOG0048">
    <property type="taxonomic scope" value="Eukaryota"/>
</dbReference>
<dbReference type="PANTHER" id="PTHR45614:SF232">
    <property type="entry name" value="TRANSCRIPTION FACTOR MYB3R-2"/>
    <property type="match status" value="1"/>
</dbReference>
<dbReference type="KEGG" id="tps:THAPSDRAFT_3375"/>
<dbReference type="EMBL" id="CM000640">
    <property type="protein sequence ID" value="EED94232.1"/>
    <property type="molecule type" value="Genomic_DNA"/>
</dbReference>
<dbReference type="Gene3D" id="1.10.10.60">
    <property type="entry name" value="Homeodomain-like"/>
    <property type="match status" value="2"/>
</dbReference>
<dbReference type="GO" id="GO:0005634">
    <property type="term" value="C:nucleus"/>
    <property type="evidence" value="ECO:0000318"/>
    <property type="project" value="GO_Central"/>
</dbReference>
<dbReference type="SMART" id="SM00717">
    <property type="entry name" value="SANT"/>
    <property type="match status" value="2"/>
</dbReference>
<dbReference type="PROSITE" id="PS50090">
    <property type="entry name" value="MYB_LIKE"/>
    <property type="match status" value="1"/>
</dbReference>
<reference evidence="3 4" key="2">
    <citation type="journal article" date="2008" name="Nature">
        <title>The Phaeodactylum genome reveals the evolutionary history of diatom genomes.</title>
        <authorList>
            <person name="Bowler C."/>
            <person name="Allen A.E."/>
            <person name="Badger J.H."/>
            <person name="Grimwood J."/>
            <person name="Jabbari K."/>
            <person name="Kuo A."/>
            <person name="Maheswari U."/>
            <person name="Martens C."/>
            <person name="Maumus F."/>
            <person name="Otillar R.P."/>
            <person name="Rayko E."/>
            <person name="Salamov A."/>
            <person name="Vandepoele K."/>
            <person name="Beszteri B."/>
            <person name="Gruber A."/>
            <person name="Heijde M."/>
            <person name="Katinka M."/>
            <person name="Mock T."/>
            <person name="Valentin K."/>
            <person name="Verret F."/>
            <person name="Berges J.A."/>
            <person name="Brownlee C."/>
            <person name="Cadoret J.P."/>
            <person name="Chiovitti A."/>
            <person name="Choi C.J."/>
            <person name="Coesel S."/>
            <person name="De Martino A."/>
            <person name="Detter J.C."/>
            <person name="Durkin C."/>
            <person name="Falciatore A."/>
            <person name="Fournet J."/>
            <person name="Haruta M."/>
            <person name="Huysman M.J."/>
            <person name="Jenkins B.D."/>
            <person name="Jiroutova K."/>
            <person name="Jorgensen R.E."/>
            <person name="Joubert Y."/>
            <person name="Kaplan A."/>
            <person name="Kroger N."/>
            <person name="Kroth P.G."/>
            <person name="La Roche J."/>
            <person name="Lindquist E."/>
            <person name="Lommer M."/>
            <person name="Martin-Jezequel V."/>
            <person name="Lopez P.J."/>
            <person name="Lucas S."/>
            <person name="Mangogna M."/>
            <person name="McGinnis K."/>
            <person name="Medlin L.K."/>
            <person name="Montsant A."/>
            <person name="Oudot-Le Secq M.P."/>
            <person name="Napoli C."/>
            <person name="Obornik M."/>
            <person name="Parker M.S."/>
            <person name="Petit J.L."/>
            <person name="Porcel B.M."/>
            <person name="Poulsen N."/>
            <person name="Robison M."/>
            <person name="Rychlewski L."/>
            <person name="Rynearson T.A."/>
            <person name="Schmutz J."/>
            <person name="Shapiro H."/>
            <person name="Siaut M."/>
            <person name="Stanley M."/>
            <person name="Sussman M.R."/>
            <person name="Taylor A.R."/>
            <person name="Vardi A."/>
            <person name="von Dassow P."/>
            <person name="Vyverman W."/>
            <person name="Willis A."/>
            <person name="Wyrwicz L.S."/>
            <person name="Rokhsar D.S."/>
            <person name="Weissenbach J."/>
            <person name="Armbrust E.V."/>
            <person name="Green B.R."/>
            <person name="Van de Peer Y."/>
            <person name="Grigoriev I.V."/>
        </authorList>
    </citation>
    <scope>NUCLEOTIDE SEQUENCE [LARGE SCALE GENOMIC DNA]</scope>
    <source>
        <strain evidence="3 4">CCMP1335</strain>
    </source>
</reference>
<dbReference type="PROSITE" id="PS51294">
    <property type="entry name" value="HTH_MYB"/>
    <property type="match status" value="1"/>
</dbReference>
<feature type="domain" description="Myb-like" evidence="1">
    <location>
        <begin position="208"/>
        <end position="263"/>
    </location>
</feature>
<evidence type="ECO:0000259" key="2">
    <source>
        <dbReference type="PROSITE" id="PS51294"/>
    </source>
</evidence>
<dbReference type="GO" id="GO:0000981">
    <property type="term" value="F:DNA-binding transcription factor activity, RNA polymerase II-specific"/>
    <property type="evidence" value="ECO:0000318"/>
    <property type="project" value="GO_Central"/>
</dbReference>
<evidence type="ECO:0000313" key="4">
    <source>
        <dbReference type="Proteomes" id="UP000001449"/>
    </source>
</evidence>
<dbReference type="Pfam" id="PF00249">
    <property type="entry name" value="Myb_DNA-binding"/>
    <property type="match status" value="2"/>
</dbReference>
<dbReference type="RefSeq" id="XP_002288796.1">
    <property type="nucleotide sequence ID" value="XM_002288760.1"/>
</dbReference>
<dbReference type="InterPro" id="IPR050560">
    <property type="entry name" value="MYB_TF"/>
</dbReference>
<dbReference type="InterPro" id="IPR001005">
    <property type="entry name" value="SANT/Myb"/>
</dbReference>
<dbReference type="OMA" id="EDAWIRT"/>